<dbReference type="Proteomes" id="UP000186268">
    <property type="component" value="Unassembled WGS sequence"/>
</dbReference>
<accession>A0A1Q5TND9</accession>
<reference evidence="6 7" key="1">
    <citation type="submission" date="2016-09" db="EMBL/GenBank/DDBJ databases">
        <title>Xenorhabdus thuongxuanensis sp. nov. and Xenorhabdus eapokensis sp. nov., isolated from Steinernema species.</title>
        <authorList>
            <person name="Kaempfer P."/>
            <person name="Tobias N.J."/>
            <person name="Phan Ke L."/>
            <person name="Bode H.B."/>
            <person name="Glaeser S.P."/>
        </authorList>
    </citation>
    <scope>NUCLEOTIDE SEQUENCE [LARGE SCALE GENOMIC DNA]</scope>
    <source>
        <strain evidence="6 7">DL20</strain>
    </source>
</reference>
<evidence type="ECO:0000313" key="6">
    <source>
        <dbReference type="EMBL" id="OKP01749.1"/>
    </source>
</evidence>
<dbReference type="EMBL" id="MKGQ01000021">
    <property type="protein sequence ID" value="OKP01749.1"/>
    <property type="molecule type" value="Genomic_DNA"/>
</dbReference>
<dbReference type="RefSeq" id="WP_244149719.1">
    <property type="nucleotide sequence ID" value="NZ_CAWNAG010000124.1"/>
</dbReference>
<dbReference type="PANTHER" id="PTHR33420">
    <property type="entry name" value="FIMBRIAL SUBUNIT ELFA-RELATED"/>
    <property type="match status" value="1"/>
</dbReference>
<evidence type="ECO:0000256" key="4">
    <source>
        <dbReference type="ARBA" id="ARBA00023263"/>
    </source>
</evidence>
<comment type="similarity">
    <text evidence="2">Belongs to the fimbrial protein family.</text>
</comment>
<comment type="subcellular location">
    <subcellularLocation>
        <location evidence="1">Fimbrium</location>
    </subcellularLocation>
</comment>
<evidence type="ECO:0000259" key="5">
    <source>
        <dbReference type="Pfam" id="PF00419"/>
    </source>
</evidence>
<protein>
    <submittedName>
        <fullName evidence="6">S-fimbrial major subunit SfaA</fullName>
    </submittedName>
</protein>
<keyword evidence="7" id="KW-1185">Reference proteome</keyword>
<evidence type="ECO:0000313" key="7">
    <source>
        <dbReference type="Proteomes" id="UP000186268"/>
    </source>
</evidence>
<dbReference type="STRING" id="1873482.Xedl_02736"/>
<gene>
    <name evidence="6" type="ORF">Xedl_02736</name>
</gene>
<dbReference type="Gene3D" id="2.60.40.1090">
    <property type="entry name" value="Fimbrial-type adhesion domain"/>
    <property type="match status" value="1"/>
</dbReference>
<keyword evidence="4" id="KW-0281">Fimbrium</keyword>
<evidence type="ECO:0000256" key="2">
    <source>
        <dbReference type="ARBA" id="ARBA00006671"/>
    </source>
</evidence>
<dbReference type="InterPro" id="IPR008966">
    <property type="entry name" value="Adhesion_dom_sf"/>
</dbReference>
<proteinExistence type="inferred from homology"/>
<dbReference type="GO" id="GO:0043709">
    <property type="term" value="P:cell adhesion involved in single-species biofilm formation"/>
    <property type="evidence" value="ECO:0007669"/>
    <property type="project" value="TreeGrafter"/>
</dbReference>
<evidence type="ECO:0000256" key="1">
    <source>
        <dbReference type="ARBA" id="ARBA00004561"/>
    </source>
</evidence>
<feature type="domain" description="Fimbrial-type adhesion" evidence="5">
    <location>
        <begin position="200"/>
        <end position="338"/>
    </location>
</feature>
<evidence type="ECO:0000256" key="3">
    <source>
        <dbReference type="ARBA" id="ARBA00022729"/>
    </source>
</evidence>
<dbReference type="GO" id="GO:0009289">
    <property type="term" value="C:pilus"/>
    <property type="evidence" value="ECO:0007669"/>
    <property type="project" value="UniProtKB-SubCell"/>
</dbReference>
<dbReference type="PANTHER" id="PTHR33420:SF3">
    <property type="entry name" value="FIMBRIAL SUBUNIT ELFA"/>
    <property type="match status" value="1"/>
</dbReference>
<organism evidence="6 7">
    <name type="scientific">Xenorhabdus eapokensis</name>
    <dbReference type="NCBI Taxonomy" id="1873482"/>
    <lineage>
        <taxon>Bacteria</taxon>
        <taxon>Pseudomonadati</taxon>
        <taxon>Pseudomonadota</taxon>
        <taxon>Gammaproteobacteria</taxon>
        <taxon>Enterobacterales</taxon>
        <taxon>Morganellaceae</taxon>
        <taxon>Xenorhabdus</taxon>
    </lineage>
</organism>
<comment type="caution">
    <text evidence="6">The sequence shown here is derived from an EMBL/GenBank/DDBJ whole genome shotgun (WGS) entry which is preliminary data.</text>
</comment>
<dbReference type="InterPro" id="IPR000259">
    <property type="entry name" value="Adhesion_dom_fimbrial"/>
</dbReference>
<dbReference type="AlphaFoldDB" id="A0A1Q5TND9"/>
<keyword evidence="3" id="KW-0732">Signal</keyword>
<sequence>MNVSIPSWLLFIPIFLSSCAGYAYTEVSCTAPSQTLNSHKISLPVDVPVDQELEKSNDRLRMDASPVIVCHGKSLDKIEAILGIKAYGVPAKMINGRKIFPLGNSGIGYAIRGLTGDPSDRKYIRGNNNSTVLKTVALRDQGGRISVGIALLFYRIGQVKPGQYPSQPVATATVTLRNPGGHGLGKYIEIGQFNTGNIVVESRSCAFDNNPIPVVLEPITSMQLPKVSSTAAEKAFDIPLNCDARIKVNMLLQAGSQGAYAPQQGIIKLNPNANAARGVGIQILDGKKATPIPLGKKIEYIETITEGPVNIPLKARYYRYGNVKEGIVNATATFTMSYE</sequence>
<dbReference type="InterPro" id="IPR036937">
    <property type="entry name" value="Adhesion_dom_fimbrial_sf"/>
</dbReference>
<name>A0A1Q5TND9_9GAMM</name>
<dbReference type="SUPFAM" id="SSF49401">
    <property type="entry name" value="Bacterial adhesins"/>
    <property type="match status" value="1"/>
</dbReference>
<dbReference type="InterPro" id="IPR050263">
    <property type="entry name" value="Bact_Fimbrial_Adh_Pro"/>
</dbReference>
<dbReference type="Pfam" id="PF00419">
    <property type="entry name" value="Fimbrial"/>
    <property type="match status" value="1"/>
</dbReference>